<dbReference type="EMBL" id="MU003920">
    <property type="protein sequence ID" value="KAF2715928.1"/>
    <property type="molecule type" value="Genomic_DNA"/>
</dbReference>
<accession>A0A9P4PY28</accession>
<comment type="caution">
    <text evidence="2">The sequence shown here is derived from an EMBL/GenBank/DDBJ whole genome shotgun (WGS) entry which is preliminary data.</text>
</comment>
<gene>
    <name evidence="2" type="ORF">K431DRAFT_38130</name>
</gene>
<protein>
    <submittedName>
        <fullName evidence="2">Uncharacterized protein</fullName>
    </submittedName>
</protein>
<dbReference type="AlphaFoldDB" id="A0A9P4PY28"/>
<reference evidence="2" key="1">
    <citation type="journal article" date="2020" name="Stud. Mycol.">
        <title>101 Dothideomycetes genomes: a test case for predicting lifestyles and emergence of pathogens.</title>
        <authorList>
            <person name="Haridas S."/>
            <person name="Albert R."/>
            <person name="Binder M."/>
            <person name="Bloem J."/>
            <person name="Labutti K."/>
            <person name="Salamov A."/>
            <person name="Andreopoulos B."/>
            <person name="Baker S."/>
            <person name="Barry K."/>
            <person name="Bills G."/>
            <person name="Bluhm B."/>
            <person name="Cannon C."/>
            <person name="Castanera R."/>
            <person name="Culley D."/>
            <person name="Daum C."/>
            <person name="Ezra D."/>
            <person name="Gonzalez J."/>
            <person name="Henrissat B."/>
            <person name="Kuo A."/>
            <person name="Liang C."/>
            <person name="Lipzen A."/>
            <person name="Lutzoni F."/>
            <person name="Magnuson J."/>
            <person name="Mondo S."/>
            <person name="Nolan M."/>
            <person name="Ohm R."/>
            <person name="Pangilinan J."/>
            <person name="Park H.-J."/>
            <person name="Ramirez L."/>
            <person name="Alfaro M."/>
            <person name="Sun H."/>
            <person name="Tritt A."/>
            <person name="Yoshinaga Y."/>
            <person name="Zwiers L.-H."/>
            <person name="Turgeon B."/>
            <person name="Goodwin S."/>
            <person name="Spatafora J."/>
            <person name="Crous P."/>
            <person name="Grigoriev I."/>
        </authorList>
    </citation>
    <scope>NUCLEOTIDE SEQUENCE</scope>
    <source>
        <strain evidence="2">CBS 116435</strain>
    </source>
</reference>
<evidence type="ECO:0000256" key="1">
    <source>
        <dbReference type="SAM" id="MobiDB-lite"/>
    </source>
</evidence>
<name>A0A9P4PY28_9PEZI</name>
<organism evidence="2 3">
    <name type="scientific">Polychaeton citri CBS 116435</name>
    <dbReference type="NCBI Taxonomy" id="1314669"/>
    <lineage>
        <taxon>Eukaryota</taxon>
        <taxon>Fungi</taxon>
        <taxon>Dikarya</taxon>
        <taxon>Ascomycota</taxon>
        <taxon>Pezizomycotina</taxon>
        <taxon>Dothideomycetes</taxon>
        <taxon>Dothideomycetidae</taxon>
        <taxon>Capnodiales</taxon>
        <taxon>Capnodiaceae</taxon>
        <taxon>Polychaeton</taxon>
    </lineage>
</organism>
<proteinExistence type="predicted"/>
<feature type="region of interest" description="Disordered" evidence="1">
    <location>
        <begin position="43"/>
        <end position="80"/>
    </location>
</feature>
<feature type="compositionally biased region" description="Pro residues" evidence="1">
    <location>
        <begin position="62"/>
        <end position="80"/>
    </location>
</feature>
<feature type="compositionally biased region" description="Basic and acidic residues" evidence="1">
    <location>
        <begin position="45"/>
        <end position="60"/>
    </location>
</feature>
<keyword evidence="3" id="KW-1185">Reference proteome</keyword>
<evidence type="ECO:0000313" key="2">
    <source>
        <dbReference type="EMBL" id="KAF2715928.1"/>
    </source>
</evidence>
<dbReference type="Proteomes" id="UP000799441">
    <property type="component" value="Unassembled WGS sequence"/>
</dbReference>
<sequence>MHQQSNPKTLGRNEGSCLSSLSCLLDPIHPDQSINRTYRWQTNGRSHDCAPRVVRNDHAHPTSPPPSLSYPPPAPPAPPP</sequence>
<evidence type="ECO:0000313" key="3">
    <source>
        <dbReference type="Proteomes" id="UP000799441"/>
    </source>
</evidence>